<comment type="similarity">
    <text evidence="2">Belongs to the thioredoxin family. DsbE subfamily.</text>
</comment>
<keyword evidence="6" id="KW-0812">Transmembrane</keyword>
<dbReference type="PANTHER" id="PTHR42852:SF6">
    <property type="entry name" value="THIOL:DISULFIDE INTERCHANGE PROTEIN DSBE"/>
    <property type="match status" value="1"/>
</dbReference>
<keyword evidence="6" id="KW-1133">Transmembrane helix</keyword>
<dbReference type="PROSITE" id="PS00194">
    <property type="entry name" value="THIOREDOXIN_1"/>
    <property type="match status" value="1"/>
</dbReference>
<dbReference type="PROSITE" id="PS51352">
    <property type="entry name" value="THIOREDOXIN_2"/>
    <property type="match status" value="1"/>
</dbReference>
<dbReference type="InterPro" id="IPR017937">
    <property type="entry name" value="Thioredoxin_CS"/>
</dbReference>
<evidence type="ECO:0000256" key="6">
    <source>
        <dbReference type="SAM" id="Phobius"/>
    </source>
</evidence>
<dbReference type="RefSeq" id="WP_174138226.1">
    <property type="nucleotide sequence ID" value="NZ_JABUFE010000005.1"/>
</dbReference>
<evidence type="ECO:0000256" key="1">
    <source>
        <dbReference type="ARBA" id="ARBA00004196"/>
    </source>
</evidence>
<dbReference type="InterPro" id="IPR050553">
    <property type="entry name" value="Thioredoxin_ResA/DsbE_sf"/>
</dbReference>
<organism evidence="8 9">
    <name type="scientific">Parasulfitobacter algicola</name>
    <dbReference type="NCBI Taxonomy" id="2614809"/>
    <lineage>
        <taxon>Bacteria</taxon>
        <taxon>Pseudomonadati</taxon>
        <taxon>Pseudomonadota</taxon>
        <taxon>Alphaproteobacteria</taxon>
        <taxon>Rhodobacterales</taxon>
        <taxon>Roseobacteraceae</taxon>
        <taxon>Parasulfitobacter</taxon>
    </lineage>
</organism>
<dbReference type="NCBIfam" id="TIGR00385">
    <property type="entry name" value="dsbE"/>
    <property type="match status" value="1"/>
</dbReference>
<reference evidence="8 9" key="1">
    <citation type="submission" date="2020-06" db="EMBL/GenBank/DDBJ databases">
        <title>Sulfitobacter algicola sp. nov., isolated from green algae.</title>
        <authorList>
            <person name="Wang C."/>
        </authorList>
    </citation>
    <scope>NUCLEOTIDE SEQUENCE [LARGE SCALE GENOMIC DNA]</scope>
    <source>
        <strain evidence="8 9">1151</strain>
    </source>
</reference>
<comment type="caution">
    <text evidence="8">The sequence shown here is derived from an EMBL/GenBank/DDBJ whole genome shotgun (WGS) entry which is preliminary data.</text>
</comment>
<dbReference type="InterPro" id="IPR004799">
    <property type="entry name" value="Periplasmic_diS_OxRdtase_DsbE"/>
</dbReference>
<feature type="transmembrane region" description="Helical" evidence="6">
    <location>
        <begin position="6"/>
        <end position="25"/>
    </location>
</feature>
<keyword evidence="6" id="KW-0472">Membrane</keyword>
<evidence type="ECO:0000313" key="8">
    <source>
        <dbReference type="EMBL" id="NSX55196.1"/>
    </source>
</evidence>
<dbReference type="InterPro" id="IPR013766">
    <property type="entry name" value="Thioredoxin_domain"/>
</dbReference>
<evidence type="ECO:0000256" key="2">
    <source>
        <dbReference type="ARBA" id="ARBA00007758"/>
    </source>
</evidence>
<name>A0ABX2IT61_9RHOB</name>
<sequence length="180" mass="19461">MVVKPLVLLPPLVFAGFAGLVLFGTMRDDPDALPSARVGQSAPPLEIAKLANKPLFSDEDLRGDGVKLVNFWASWCTPCRVEHPNLMQLAEEGIPIYGINYKEPDSAAALRFLTQLGDPYTGIGTDITGRDTALDWGVYGIPETYVIDVDGTILLRFAGPVTQRALAEQIRPVITAATQP</sequence>
<comment type="subcellular location">
    <subcellularLocation>
        <location evidence="1">Cell envelope</location>
    </subcellularLocation>
</comment>
<feature type="domain" description="Thioredoxin" evidence="7">
    <location>
        <begin position="36"/>
        <end position="179"/>
    </location>
</feature>
<dbReference type="Pfam" id="PF08534">
    <property type="entry name" value="Redoxin"/>
    <property type="match status" value="1"/>
</dbReference>
<gene>
    <name evidence="8" type="ORF">HRQ87_10315</name>
</gene>
<proteinExistence type="inferred from homology"/>
<keyword evidence="9" id="KW-1185">Reference proteome</keyword>
<protein>
    <submittedName>
        <fullName evidence="8">DsbE family thiol:disulfide interchange protein</fullName>
    </submittedName>
</protein>
<dbReference type="Gene3D" id="3.40.30.10">
    <property type="entry name" value="Glutaredoxin"/>
    <property type="match status" value="1"/>
</dbReference>
<dbReference type="InterPro" id="IPR036249">
    <property type="entry name" value="Thioredoxin-like_sf"/>
</dbReference>
<evidence type="ECO:0000256" key="3">
    <source>
        <dbReference type="ARBA" id="ARBA00022748"/>
    </source>
</evidence>
<keyword evidence="4" id="KW-1015">Disulfide bond</keyword>
<evidence type="ECO:0000313" key="9">
    <source>
        <dbReference type="Proteomes" id="UP000777935"/>
    </source>
</evidence>
<accession>A0ABX2IT61</accession>
<evidence type="ECO:0000259" key="7">
    <source>
        <dbReference type="PROSITE" id="PS51352"/>
    </source>
</evidence>
<dbReference type="Proteomes" id="UP000777935">
    <property type="component" value="Unassembled WGS sequence"/>
</dbReference>
<dbReference type="SUPFAM" id="SSF52833">
    <property type="entry name" value="Thioredoxin-like"/>
    <property type="match status" value="1"/>
</dbReference>
<evidence type="ECO:0000256" key="5">
    <source>
        <dbReference type="ARBA" id="ARBA00023284"/>
    </source>
</evidence>
<dbReference type="PANTHER" id="PTHR42852">
    <property type="entry name" value="THIOL:DISULFIDE INTERCHANGE PROTEIN DSBE"/>
    <property type="match status" value="1"/>
</dbReference>
<dbReference type="EMBL" id="JABUFE010000005">
    <property type="protein sequence ID" value="NSX55196.1"/>
    <property type="molecule type" value="Genomic_DNA"/>
</dbReference>
<dbReference type="InterPro" id="IPR013740">
    <property type="entry name" value="Redoxin"/>
</dbReference>
<keyword evidence="3" id="KW-0201">Cytochrome c-type biogenesis</keyword>
<keyword evidence="5" id="KW-0676">Redox-active center</keyword>
<evidence type="ECO:0000256" key="4">
    <source>
        <dbReference type="ARBA" id="ARBA00023157"/>
    </source>
</evidence>